<proteinExistence type="predicted"/>
<sequence length="382" mass="42003">MAFSLDNTPTLNALRGRIVSDYYYMTTNQGQPPDTVLDQLELVLQATILTLRAMPASEDSANGWNCSVASDYCHRNEPFSSVTSIYSSESVAFPWSSSEVSQDSQQGDESSMALTPSQSQQTSGGQSAKVSDVVKKRRTTGHSTFYDRAFRIHSSAQDVHCQLTTKLPAGTTHPPYLTFLVVSFGSPGILSRLLRALPVLRHRTHFMLPNDNMSGNDLLKAIDVLENRGVVTTIVLRMYLAYLCKAFEERVTAVMGVRSASRRSRASEVLDTMSEEYEKASPTRSPHSWQIRRTTIKNNLAAGKFWCRVLSRFSIGAVALCSTDISNTNNEVTHLLLTGGDNLTDTDVINEQALAVQNISYDSNDLIEKLSALRAAEGPTCG</sequence>
<dbReference type="EMBL" id="ML992510">
    <property type="protein sequence ID" value="KAF2221650.1"/>
    <property type="molecule type" value="Genomic_DNA"/>
</dbReference>
<feature type="region of interest" description="Disordered" evidence="1">
    <location>
        <begin position="97"/>
        <end position="134"/>
    </location>
</feature>
<reference evidence="3" key="1">
    <citation type="journal article" date="2020" name="Stud. Mycol.">
        <title>101 Dothideomycetes genomes: A test case for predicting lifestyles and emergence of pathogens.</title>
        <authorList>
            <person name="Haridas S."/>
            <person name="Albert R."/>
            <person name="Binder M."/>
            <person name="Bloem J."/>
            <person name="LaButti K."/>
            <person name="Salamov A."/>
            <person name="Andreopoulos B."/>
            <person name="Baker S."/>
            <person name="Barry K."/>
            <person name="Bills G."/>
            <person name="Bluhm B."/>
            <person name="Cannon C."/>
            <person name="Castanera R."/>
            <person name="Culley D."/>
            <person name="Daum C."/>
            <person name="Ezra D."/>
            <person name="Gonzalez J."/>
            <person name="Henrissat B."/>
            <person name="Kuo A."/>
            <person name="Liang C."/>
            <person name="Lipzen A."/>
            <person name="Lutzoni F."/>
            <person name="Magnuson J."/>
            <person name="Mondo S."/>
            <person name="Nolan M."/>
            <person name="Ohm R."/>
            <person name="Pangilinan J."/>
            <person name="Park H.-J."/>
            <person name="Ramirez L."/>
            <person name="Alfaro M."/>
            <person name="Sun H."/>
            <person name="Tritt A."/>
            <person name="Yoshinaga Y."/>
            <person name="Zwiers L.-H."/>
            <person name="Turgeon B."/>
            <person name="Goodwin S."/>
            <person name="Spatafora J."/>
            <person name="Crous P."/>
            <person name="Grigoriev I."/>
        </authorList>
    </citation>
    <scope>NUCLEOTIDE SEQUENCE [LARGE SCALE GENOMIC DNA]</scope>
    <source>
        <strain evidence="3">CECT 20119</strain>
    </source>
</reference>
<organism evidence="2 3">
    <name type="scientific">Elsinoe ampelina</name>
    <dbReference type="NCBI Taxonomy" id="302913"/>
    <lineage>
        <taxon>Eukaryota</taxon>
        <taxon>Fungi</taxon>
        <taxon>Dikarya</taxon>
        <taxon>Ascomycota</taxon>
        <taxon>Pezizomycotina</taxon>
        <taxon>Dothideomycetes</taxon>
        <taxon>Dothideomycetidae</taxon>
        <taxon>Myriangiales</taxon>
        <taxon>Elsinoaceae</taxon>
        <taxon>Elsinoe</taxon>
    </lineage>
</organism>
<keyword evidence="3" id="KW-1185">Reference proteome</keyword>
<feature type="compositionally biased region" description="Low complexity" evidence="1">
    <location>
        <begin position="117"/>
        <end position="127"/>
    </location>
</feature>
<dbReference type="Proteomes" id="UP000799538">
    <property type="component" value="Unassembled WGS sequence"/>
</dbReference>
<evidence type="ECO:0000256" key="1">
    <source>
        <dbReference type="SAM" id="MobiDB-lite"/>
    </source>
</evidence>
<accession>A0A6A6G8E2</accession>
<feature type="compositionally biased region" description="Polar residues" evidence="1">
    <location>
        <begin position="97"/>
        <end position="116"/>
    </location>
</feature>
<evidence type="ECO:0000313" key="2">
    <source>
        <dbReference type="EMBL" id="KAF2221650.1"/>
    </source>
</evidence>
<evidence type="ECO:0000313" key="3">
    <source>
        <dbReference type="Proteomes" id="UP000799538"/>
    </source>
</evidence>
<name>A0A6A6G8E2_9PEZI</name>
<protein>
    <submittedName>
        <fullName evidence="2">Uncharacterized protein</fullName>
    </submittedName>
</protein>
<dbReference type="AlphaFoldDB" id="A0A6A6G8E2"/>
<gene>
    <name evidence="2" type="ORF">BDZ85DRAFT_297541</name>
</gene>